<feature type="compositionally biased region" description="Basic and acidic residues" evidence="1">
    <location>
        <begin position="84"/>
        <end position="108"/>
    </location>
</feature>
<gene>
    <name evidence="2" type="ORF">AVDCRST_MAG54-3619</name>
</gene>
<name>A0A6J4JKY5_9PSEU</name>
<feature type="compositionally biased region" description="Basic and acidic residues" evidence="1">
    <location>
        <begin position="321"/>
        <end position="331"/>
    </location>
</feature>
<accession>A0A6J4JKY5</accession>
<organism evidence="2">
    <name type="scientific">uncultured Actinomycetospora sp</name>
    <dbReference type="NCBI Taxonomy" id="1135996"/>
    <lineage>
        <taxon>Bacteria</taxon>
        <taxon>Bacillati</taxon>
        <taxon>Actinomycetota</taxon>
        <taxon>Actinomycetes</taxon>
        <taxon>Pseudonocardiales</taxon>
        <taxon>Pseudonocardiaceae</taxon>
        <taxon>Actinomycetospora</taxon>
        <taxon>environmental samples</taxon>
    </lineage>
</organism>
<evidence type="ECO:0000256" key="1">
    <source>
        <dbReference type="SAM" id="MobiDB-lite"/>
    </source>
</evidence>
<dbReference type="AlphaFoldDB" id="A0A6J4JKY5"/>
<evidence type="ECO:0000313" key="2">
    <source>
        <dbReference type="EMBL" id="CAA9281219.1"/>
    </source>
</evidence>
<dbReference type="GO" id="GO:0043743">
    <property type="term" value="F:LPPG:FO 2-phospho-L-lactate transferase activity"/>
    <property type="evidence" value="ECO:0007669"/>
    <property type="project" value="UniProtKB-EC"/>
</dbReference>
<proteinExistence type="predicted"/>
<dbReference type="EMBL" id="CADCTH010000460">
    <property type="protein sequence ID" value="CAA9281219.1"/>
    <property type="molecule type" value="Genomic_DNA"/>
</dbReference>
<feature type="region of interest" description="Disordered" evidence="1">
    <location>
        <begin position="1"/>
        <end position="331"/>
    </location>
</feature>
<dbReference type="EC" id="2.7.8.28" evidence="2"/>
<protein>
    <submittedName>
        <fullName evidence="2">Lactyl (2) diphospho-(5')guanosine:7,8-didemethyl-8-hydroxy-5-deazarib oflavin 2-phospho-L-lactate transferase</fullName>
        <ecNumber evidence="2">2.7.8.28</ecNumber>
    </submittedName>
</protein>
<feature type="compositionally biased region" description="Basic residues" evidence="1">
    <location>
        <begin position="176"/>
        <end position="199"/>
    </location>
</feature>
<feature type="compositionally biased region" description="Basic residues" evidence="1">
    <location>
        <begin position="1"/>
        <end position="63"/>
    </location>
</feature>
<keyword evidence="2" id="KW-0808">Transferase</keyword>
<feature type="compositionally biased region" description="Basic residues" evidence="1">
    <location>
        <begin position="237"/>
        <end position="282"/>
    </location>
</feature>
<sequence>EGHGPGRRRRRRPVPAGRQGRRRPRRRDPRGGQRRRRHLAARAARVPRPRHLHVHARRGHRPGARLGPGEGDLVGARGARGLRRRPDVVRPRRPGRRDAPRAHADAARRLPALAGHRRAVPPLGARGGPDPGQRRPHRDPRRGGHCRRPSSAQGDPLPGVVGAPPRRAARALLRLGRARPGHGLPRRAGRRRRRRRRARGAVEPRGQRPHGRRRARDAARAVRGAGQGRRGVADRRRGARARHGRRLPVGHRRGHQRRGGRPPLRRTRRGRAARRLARLHLRRGGDGPRRRGPRGAADDDRPRHHGGDGACGVRAGRRPRSAAEPDHRWCL</sequence>
<feature type="compositionally biased region" description="Basic and acidic residues" evidence="1">
    <location>
        <begin position="296"/>
        <end position="307"/>
    </location>
</feature>
<feature type="non-terminal residue" evidence="2">
    <location>
        <position position="1"/>
    </location>
</feature>
<reference evidence="2" key="1">
    <citation type="submission" date="2020-02" db="EMBL/GenBank/DDBJ databases">
        <authorList>
            <person name="Meier V. D."/>
        </authorList>
    </citation>
    <scope>NUCLEOTIDE SEQUENCE</scope>
    <source>
        <strain evidence="2">AVDCRST_MAG54</strain>
    </source>
</reference>
<feature type="compositionally biased region" description="Low complexity" evidence="1">
    <location>
        <begin position="158"/>
        <end position="175"/>
    </location>
</feature>
<feature type="compositionally biased region" description="Basic residues" evidence="1">
    <location>
        <begin position="134"/>
        <end position="148"/>
    </location>
</feature>
<feature type="non-terminal residue" evidence="2">
    <location>
        <position position="331"/>
    </location>
</feature>